<proteinExistence type="predicted"/>
<gene>
    <name evidence="1" type="ORF">Q3M24_11835</name>
</gene>
<dbReference type="AlphaFoldDB" id="A0AAU8LQ27"/>
<dbReference type="EMBL" id="CP159373">
    <property type="protein sequence ID" value="XCN71012.1"/>
    <property type="molecule type" value="Genomic_DNA"/>
</dbReference>
<protein>
    <submittedName>
        <fullName evidence="1">Abi family protein</fullName>
    </submittedName>
</protein>
<reference evidence="1" key="2">
    <citation type="submission" date="2024-06" db="EMBL/GenBank/DDBJ databases">
        <authorList>
            <person name="Plum-Jensen L.E."/>
            <person name="Schramm A."/>
            <person name="Marshall I.P.G."/>
        </authorList>
    </citation>
    <scope>NUCLEOTIDE SEQUENCE</scope>
    <source>
        <strain evidence="1">Rat1</strain>
    </source>
</reference>
<name>A0AAU8LQ27_9BACT</name>
<dbReference type="Pfam" id="PF07751">
    <property type="entry name" value="Abi_2"/>
    <property type="match status" value="1"/>
</dbReference>
<dbReference type="InterPro" id="IPR017034">
    <property type="entry name" value="Abi_system_AbiD/AbiF"/>
</dbReference>
<organism evidence="1">
    <name type="scientific">Candidatus Electrothrix aestuarii</name>
    <dbReference type="NCBI Taxonomy" id="3062594"/>
    <lineage>
        <taxon>Bacteria</taxon>
        <taxon>Pseudomonadati</taxon>
        <taxon>Thermodesulfobacteriota</taxon>
        <taxon>Desulfobulbia</taxon>
        <taxon>Desulfobulbales</taxon>
        <taxon>Desulfobulbaceae</taxon>
        <taxon>Candidatus Electrothrix</taxon>
    </lineage>
</organism>
<dbReference type="PIRSF" id="PIRSF034934">
    <property type="entry name" value="AbiF_AbiD"/>
    <property type="match status" value="1"/>
</dbReference>
<dbReference type="KEGG" id="eaj:Q3M24_11835"/>
<sequence length="333" mass="39135">MPSPPVIKPHLEYQELVDRLKERGMIISDEARAIRKLSQIGYYRLSGFWYPCRRPRFDNDGKFLKDAETGLPVRDDRFQDNINFNDIIDLYLFDKKLRQLMLDGIERIEIYMRSIIAHEIGKIDPLAYEKEEFINPKVTATKQKNGRAVNHWFEWMNRLCNLINSSKEDCIIWHRKRGLPIPFWAVIECWDYGLMSKYFDNLNGRCQQKIIRRVGFAKPSTLISWLTEINILRNKCAHHARIWNRASANPISLKGFETDPYFQSLNLDLEARRRIYGQAAVIWYFVRKIGPSSDWIKRFADLVDSKPALEPCPYTAMGFPDSSGFSRELFGID</sequence>
<evidence type="ECO:0000313" key="1">
    <source>
        <dbReference type="EMBL" id="XCN71012.1"/>
    </source>
</evidence>
<dbReference type="InterPro" id="IPR011664">
    <property type="entry name" value="Abi_system_AbiD/AbiF-like"/>
</dbReference>
<reference evidence="1" key="1">
    <citation type="journal article" date="2024" name="Syst. Appl. Microbiol.">
        <title>First single-strain enrichments of Electrothrix cable bacteria, description of E. aestuarii sp. nov. and E. rattekaaiensis sp. nov., and proposal of a cable bacteria taxonomy following the rules of the SeqCode.</title>
        <authorList>
            <person name="Plum-Jensen L.E."/>
            <person name="Schramm A."/>
            <person name="Marshall I.P.G."/>
        </authorList>
    </citation>
    <scope>NUCLEOTIDE SEQUENCE</scope>
    <source>
        <strain evidence="1">Rat1</strain>
    </source>
</reference>
<accession>A0AAU8LQ27</accession>